<dbReference type="InterPro" id="IPR002372">
    <property type="entry name" value="PQQ_rpt_dom"/>
</dbReference>
<dbReference type="RefSeq" id="WP_165094919.1">
    <property type="nucleotide sequence ID" value="NZ_CP049056.1"/>
</dbReference>
<dbReference type="PROSITE" id="PS51257">
    <property type="entry name" value="PROKAR_LIPOPROTEIN"/>
    <property type="match status" value="1"/>
</dbReference>
<dbReference type="SMART" id="SM00564">
    <property type="entry name" value="PQQ"/>
    <property type="match status" value="7"/>
</dbReference>
<accession>A0A7L5BSY8</accession>
<evidence type="ECO:0000313" key="2">
    <source>
        <dbReference type="EMBL" id="QIE54535.1"/>
    </source>
</evidence>
<dbReference type="SUPFAM" id="SSF50998">
    <property type="entry name" value="Quinoprotein alcohol dehydrogenase-like"/>
    <property type="match status" value="1"/>
</dbReference>
<dbReference type="AlphaFoldDB" id="A0A7L5BSY8"/>
<evidence type="ECO:0000313" key="3">
    <source>
        <dbReference type="Proteomes" id="UP000503336"/>
    </source>
</evidence>
<dbReference type="PANTHER" id="PTHR34512:SF30">
    <property type="entry name" value="OUTER MEMBRANE PROTEIN ASSEMBLY FACTOR BAMB"/>
    <property type="match status" value="1"/>
</dbReference>
<organism evidence="2 3">
    <name type="scientific">Pikeienuella piscinae</name>
    <dbReference type="NCBI Taxonomy" id="2748098"/>
    <lineage>
        <taxon>Bacteria</taxon>
        <taxon>Pseudomonadati</taxon>
        <taxon>Pseudomonadota</taxon>
        <taxon>Alphaproteobacteria</taxon>
        <taxon>Rhodobacterales</taxon>
        <taxon>Paracoccaceae</taxon>
        <taxon>Pikeienuella</taxon>
    </lineage>
</organism>
<reference evidence="2 3" key="1">
    <citation type="submission" date="2020-02" db="EMBL/GenBank/DDBJ databases">
        <title>complete genome sequence of Rhodobacteraceae bacterium.</title>
        <authorList>
            <person name="Park J."/>
            <person name="Kim Y.-S."/>
            <person name="Kim K.-H."/>
        </authorList>
    </citation>
    <scope>NUCLEOTIDE SEQUENCE [LARGE SCALE GENOMIC DNA]</scope>
    <source>
        <strain evidence="2 3">RR4-56</strain>
    </source>
</reference>
<dbReference type="KEGG" id="hdh:G5B40_03240"/>
<keyword evidence="3" id="KW-1185">Reference proteome</keyword>
<proteinExistence type="predicted"/>
<dbReference type="Proteomes" id="UP000503336">
    <property type="component" value="Chromosome"/>
</dbReference>
<name>A0A7L5BSY8_9RHOB</name>
<dbReference type="InterPro" id="IPR015943">
    <property type="entry name" value="WD40/YVTN_repeat-like_dom_sf"/>
</dbReference>
<dbReference type="EMBL" id="CP049056">
    <property type="protein sequence ID" value="QIE54535.1"/>
    <property type="molecule type" value="Genomic_DNA"/>
</dbReference>
<dbReference type="Pfam" id="PF13360">
    <property type="entry name" value="PQQ_2"/>
    <property type="match status" value="2"/>
</dbReference>
<dbReference type="Gene3D" id="2.130.10.10">
    <property type="entry name" value="YVTN repeat-like/Quinoprotein amine dehydrogenase"/>
    <property type="match status" value="1"/>
</dbReference>
<gene>
    <name evidence="2" type="ORF">G5B40_03240</name>
</gene>
<protein>
    <submittedName>
        <fullName evidence="2">PQQ-binding-like beta-propeller repeat protein</fullName>
    </submittedName>
</protein>
<feature type="domain" description="Pyrrolo-quinoline quinone repeat" evidence="1">
    <location>
        <begin position="376"/>
        <end position="437"/>
    </location>
</feature>
<evidence type="ECO:0000259" key="1">
    <source>
        <dbReference type="Pfam" id="PF13360"/>
    </source>
</evidence>
<dbReference type="InterPro" id="IPR011047">
    <property type="entry name" value="Quinoprotein_ADH-like_sf"/>
</dbReference>
<feature type="domain" description="Pyrrolo-quinoline quinone repeat" evidence="1">
    <location>
        <begin position="119"/>
        <end position="358"/>
    </location>
</feature>
<sequence>MIALTRVGFVAGLITFVLSGCGYFEDDEEILPGERIPVRAVAGENMTPPDIASQISAISPPKQNAEWTQVNAGPTHAIGNVAGPASLSVAWRADIGYGGERLTATPVVAGGRVFTLDSEAQVSAFSTGGGGAQWRRDLSPEGESGEVGFGGGLAFESGRLFVTTGFGQVVALDAASGEEIWRQKLPAPVRAAPAVSDGVVVVVARDNTSLAFAAEDGAVRWRVAGAASDAGVFGGASPAISPGGVAILPFGSGELIAVRATSGQRLWSDVLSGGRRGQASSVISDISSDPVIIGVAVIAGNQSGRLAAIDGRSGRRGWTRDFGARGPVWADGQTLFLITDNAELKRLSGQDGSTMWTTPLQEYRDQEDRTDAITYGGPVLAGGRLLVTSSEGEILTFDPLTGASTGSTPVSGLVGLGPVVAGGVVYVITDAGELVALR</sequence>
<dbReference type="PANTHER" id="PTHR34512">
    <property type="entry name" value="CELL SURFACE PROTEIN"/>
    <property type="match status" value="1"/>
</dbReference>
<dbReference type="InterPro" id="IPR018391">
    <property type="entry name" value="PQQ_b-propeller_rpt"/>
</dbReference>